<keyword evidence="2" id="KW-1185">Reference proteome</keyword>
<organism evidence="1 2">
    <name type="scientific">Pseudomonas neuropathica</name>
    <dbReference type="NCBI Taxonomy" id="2730425"/>
    <lineage>
        <taxon>Bacteria</taxon>
        <taxon>Pseudomonadati</taxon>
        <taxon>Pseudomonadota</taxon>
        <taxon>Gammaproteobacteria</taxon>
        <taxon>Pseudomonadales</taxon>
        <taxon>Pseudomonadaceae</taxon>
        <taxon>Pseudomonas</taxon>
    </lineage>
</organism>
<reference evidence="1" key="1">
    <citation type="submission" date="2024-11" db="EMBL/GenBank/DDBJ databases">
        <authorList>
            <person name="Lucas J.A."/>
        </authorList>
    </citation>
    <scope>NUCLEOTIDE SEQUENCE</scope>
    <source>
        <strain evidence="1">Z 8.8</strain>
    </source>
</reference>
<proteinExistence type="predicted"/>
<evidence type="ECO:0000313" key="1">
    <source>
        <dbReference type="EMBL" id="MFK9082745.1"/>
    </source>
</evidence>
<dbReference type="Proteomes" id="UP001622950">
    <property type="component" value="Unassembled WGS sequence"/>
</dbReference>
<gene>
    <name evidence="1" type="ORF">ACJEBM_18925</name>
</gene>
<accession>A0ACC7N2P3</accession>
<protein>
    <submittedName>
        <fullName evidence="1">Fimbrial protein</fullName>
    </submittedName>
</protein>
<name>A0ACC7N2P3_9PSED</name>
<sequence>MPLTQRFVHSCSMHPVVRRAVFARIEHSMSIRLFPGVLFTLAASGLTPFGAAYAASNTCYWGGASGPIRYVADVGALYIPRDAKVGDPIGPIERSFRQGGSGLTIHCENTDGRLTFKASANAAPVSGPIPRLNGMDMRGTLLQTNIPGVGAQITFGTPYDGRTNGFWKLSGPDSTVPFEGYIDFSTPFVLQHSVLQGTVTLVKTATIGRGTHTLESGNELVKASFTGVPNAFGLALSGSVTQAECSLSALPVSADPVKLGDWPTSRFKGEGETTDPVPFSINLNSCISDPLPGGTVTTAHIRLEPTAGSTTVDTRRGLFSLGGSSTAKGIGIQILKDDAQTPVELEADVAQGVIPVTGGMQLKFNARYYQTAPTKDVVAGSADGSLAFTITYK</sequence>
<dbReference type="EMBL" id="JBJHQE010000036">
    <property type="protein sequence ID" value="MFK9082745.1"/>
    <property type="molecule type" value="Genomic_DNA"/>
</dbReference>
<comment type="caution">
    <text evidence="1">The sequence shown here is derived from an EMBL/GenBank/DDBJ whole genome shotgun (WGS) entry which is preliminary data.</text>
</comment>
<evidence type="ECO:0000313" key="2">
    <source>
        <dbReference type="Proteomes" id="UP001622950"/>
    </source>
</evidence>